<keyword evidence="1" id="KW-0732">Signal</keyword>
<dbReference type="AlphaFoldDB" id="A0AAN8RDT9"/>
<comment type="caution">
    <text evidence="2">The sequence shown here is derived from an EMBL/GenBank/DDBJ whole genome shotgun (WGS) entry which is preliminary data.</text>
</comment>
<feature type="signal peptide" evidence="1">
    <location>
        <begin position="1"/>
        <end position="20"/>
    </location>
</feature>
<accession>A0AAN8RDT9</accession>
<sequence>MHLSSIAGVIGLLLLNLVSSETISVDPKGFATFVQKNEKEFKGFYKALKEGKDLVAWPGIPTKIFPLDLTWDDNPMTEALKAIYDNVANTKEQTEKMIAERPGQAEARNIRLDTPDILGDMLLWADGVTTREIKIPDGVWQGQDDGVIDMPVFAVVAGLFDELGQSYPNFRKNKDPLVLAKWLYASRPFDEPDSDGEVTPKDAVDDVTVDIDSPRLKLLVIADITTTLKDILFQGTQIAENIRSFEYPTPLTISKPRADFDFVQQYLGKWVAAFEDIRDALEKLYMLEIEP</sequence>
<dbReference type="EMBL" id="JAVHNR010000008">
    <property type="protein sequence ID" value="KAK6334707.1"/>
    <property type="molecule type" value="Genomic_DNA"/>
</dbReference>
<protein>
    <submittedName>
        <fullName evidence="2">Uncharacterized protein</fullName>
    </submittedName>
</protein>
<dbReference type="Proteomes" id="UP001313282">
    <property type="component" value="Unassembled WGS sequence"/>
</dbReference>
<gene>
    <name evidence="2" type="ORF">TWF718_010154</name>
</gene>
<name>A0AAN8RDT9_9PEZI</name>
<evidence type="ECO:0000256" key="1">
    <source>
        <dbReference type="SAM" id="SignalP"/>
    </source>
</evidence>
<proteinExistence type="predicted"/>
<evidence type="ECO:0000313" key="2">
    <source>
        <dbReference type="EMBL" id="KAK6334707.1"/>
    </source>
</evidence>
<organism evidence="2 3">
    <name type="scientific">Orbilia javanica</name>
    <dbReference type="NCBI Taxonomy" id="47235"/>
    <lineage>
        <taxon>Eukaryota</taxon>
        <taxon>Fungi</taxon>
        <taxon>Dikarya</taxon>
        <taxon>Ascomycota</taxon>
        <taxon>Pezizomycotina</taxon>
        <taxon>Orbiliomycetes</taxon>
        <taxon>Orbiliales</taxon>
        <taxon>Orbiliaceae</taxon>
        <taxon>Orbilia</taxon>
    </lineage>
</organism>
<keyword evidence="3" id="KW-1185">Reference proteome</keyword>
<reference evidence="2 3" key="1">
    <citation type="submission" date="2019-10" db="EMBL/GenBank/DDBJ databases">
        <authorList>
            <person name="Palmer J.M."/>
        </authorList>
    </citation>
    <scope>NUCLEOTIDE SEQUENCE [LARGE SCALE GENOMIC DNA]</scope>
    <source>
        <strain evidence="2 3">TWF718</strain>
    </source>
</reference>
<feature type="chain" id="PRO_5042895734" evidence="1">
    <location>
        <begin position="21"/>
        <end position="291"/>
    </location>
</feature>
<evidence type="ECO:0000313" key="3">
    <source>
        <dbReference type="Proteomes" id="UP001313282"/>
    </source>
</evidence>